<evidence type="ECO:0000256" key="5">
    <source>
        <dbReference type="SAM" id="MobiDB-lite"/>
    </source>
</evidence>
<comment type="catalytic activity">
    <reaction evidence="4">
        <text>O-phospho-L-threonyl-[protein] + H2O = L-threonyl-[protein] + phosphate</text>
        <dbReference type="Rhea" id="RHEA:47004"/>
        <dbReference type="Rhea" id="RHEA-COMP:11060"/>
        <dbReference type="Rhea" id="RHEA-COMP:11605"/>
        <dbReference type="ChEBI" id="CHEBI:15377"/>
        <dbReference type="ChEBI" id="CHEBI:30013"/>
        <dbReference type="ChEBI" id="CHEBI:43474"/>
        <dbReference type="ChEBI" id="CHEBI:61977"/>
        <dbReference type="EC" id="3.1.3.16"/>
    </reaction>
</comment>
<sequence length="406" mass="45106">ASSSSEGSSACETPKKGEEPKKRDGKTRCNSRELVTQWGVLVGKALWCRMSGAGDEVKRRKLGLVAVRPHTTPKVSQTVMSAPSRRAMVLAERRAMLVVKQMKQLVKKVGSEKVDAFDFDWYQDKSVLANLFSADYADTLMILSNGVRTLLARQPTVAQASVPCKVFGDIHGQLRDLMLLFHAYGIPGDDPSMTFVFNGDFVDRGTHQLEVIGVLFALKVAMPDKVWLIRGNHEDRQMNQKYGFSDACEENLGPEFGMKTFGLVQQAFDQLPLAALIDEQVLVVHGGIGNGKWSVDDLRHVQRPLGEEIHAKGNEWIFNILWSDPIEEDAVARKDSSAVFGVHRSARSSTALQFGWNVTKTFCARNGLNLLVRSHQCKAQGSGFDVMHEDMLMRVFSARDYEGMGN</sequence>
<evidence type="ECO:0000259" key="6">
    <source>
        <dbReference type="PROSITE" id="PS00125"/>
    </source>
</evidence>
<evidence type="ECO:0000256" key="3">
    <source>
        <dbReference type="ARBA" id="ARBA00023211"/>
    </source>
</evidence>
<dbReference type="GO" id="GO:0004722">
    <property type="term" value="F:protein serine/threonine phosphatase activity"/>
    <property type="evidence" value="ECO:0007669"/>
    <property type="project" value="UniProtKB-EC"/>
</dbReference>
<feature type="domain" description="Serine/threonine specific protein phosphatases" evidence="6">
    <location>
        <begin position="229"/>
        <end position="234"/>
    </location>
</feature>
<dbReference type="InterPro" id="IPR004843">
    <property type="entry name" value="Calcineurin-like_PHP"/>
</dbReference>
<dbReference type="PRINTS" id="PR00114">
    <property type="entry name" value="STPHPHTASE"/>
</dbReference>
<dbReference type="PANTHER" id="PTHR45668">
    <property type="entry name" value="SERINE/THREONINE-PROTEIN PHOSPHATASE 5-RELATED"/>
    <property type="match status" value="1"/>
</dbReference>
<dbReference type="Pfam" id="PF00149">
    <property type="entry name" value="Metallophos"/>
    <property type="match status" value="1"/>
</dbReference>
<dbReference type="InterPro" id="IPR006186">
    <property type="entry name" value="Ser/Thr-sp_prot-phosphatase"/>
</dbReference>
<gene>
    <name evidence="7" type="ORF">PGLA2088_LOCUS4483</name>
</gene>
<comment type="cofactor">
    <cofactor evidence="1">
        <name>Mn(2+)</name>
        <dbReference type="ChEBI" id="CHEBI:29035"/>
    </cofactor>
</comment>
<dbReference type="SMART" id="SM00156">
    <property type="entry name" value="PP2Ac"/>
    <property type="match status" value="1"/>
</dbReference>
<comment type="similarity">
    <text evidence="4">Belongs to the PPP phosphatase family.</text>
</comment>
<organism evidence="7 8">
    <name type="scientific">Polarella glacialis</name>
    <name type="common">Dinoflagellate</name>
    <dbReference type="NCBI Taxonomy" id="89957"/>
    <lineage>
        <taxon>Eukaryota</taxon>
        <taxon>Sar</taxon>
        <taxon>Alveolata</taxon>
        <taxon>Dinophyceae</taxon>
        <taxon>Suessiales</taxon>
        <taxon>Suessiaceae</taxon>
        <taxon>Polarella</taxon>
    </lineage>
</organism>
<evidence type="ECO:0000313" key="8">
    <source>
        <dbReference type="Proteomes" id="UP000626109"/>
    </source>
</evidence>
<comment type="caution">
    <text evidence="7">The sequence shown here is derived from an EMBL/GenBank/DDBJ whole genome shotgun (WGS) entry which is preliminary data.</text>
</comment>
<dbReference type="Proteomes" id="UP000626109">
    <property type="component" value="Unassembled WGS sequence"/>
</dbReference>
<dbReference type="AlphaFoldDB" id="A0A813I7G7"/>
<dbReference type="EMBL" id="CAJNNW010004085">
    <property type="protein sequence ID" value="CAE8646082.1"/>
    <property type="molecule type" value="Genomic_DNA"/>
</dbReference>
<proteinExistence type="inferred from homology"/>
<name>A0A813I7G7_POLGL</name>
<reference evidence="7" key="1">
    <citation type="submission" date="2021-02" db="EMBL/GenBank/DDBJ databases">
        <authorList>
            <person name="Dougan E. K."/>
            <person name="Rhodes N."/>
            <person name="Thang M."/>
            <person name="Chan C."/>
        </authorList>
    </citation>
    <scope>NUCLEOTIDE SEQUENCE</scope>
</reference>
<feature type="compositionally biased region" description="Basic and acidic residues" evidence="5">
    <location>
        <begin position="13"/>
        <end position="28"/>
    </location>
</feature>
<feature type="region of interest" description="Disordered" evidence="5">
    <location>
        <begin position="1"/>
        <end position="28"/>
    </location>
</feature>
<dbReference type="InterPro" id="IPR029052">
    <property type="entry name" value="Metallo-depent_PP-like"/>
</dbReference>
<dbReference type="SUPFAM" id="SSF56300">
    <property type="entry name" value="Metallo-dependent phosphatases"/>
    <property type="match status" value="1"/>
</dbReference>
<dbReference type="InterPro" id="IPR051134">
    <property type="entry name" value="PPP_phosphatase"/>
</dbReference>
<evidence type="ECO:0000313" key="7">
    <source>
        <dbReference type="EMBL" id="CAE8646082.1"/>
    </source>
</evidence>
<dbReference type="PROSITE" id="PS00125">
    <property type="entry name" value="SER_THR_PHOSPHATASE"/>
    <property type="match status" value="1"/>
</dbReference>
<keyword evidence="2" id="KW-0479">Metal-binding</keyword>
<dbReference type="GO" id="GO:0046872">
    <property type="term" value="F:metal ion binding"/>
    <property type="evidence" value="ECO:0007669"/>
    <property type="project" value="UniProtKB-KW"/>
</dbReference>
<keyword evidence="4" id="KW-0378">Hydrolase</keyword>
<feature type="non-terminal residue" evidence="7">
    <location>
        <position position="406"/>
    </location>
</feature>
<feature type="non-terminal residue" evidence="7">
    <location>
        <position position="1"/>
    </location>
</feature>
<evidence type="ECO:0000256" key="2">
    <source>
        <dbReference type="ARBA" id="ARBA00022723"/>
    </source>
</evidence>
<keyword evidence="3" id="KW-0464">Manganese</keyword>
<accession>A0A813I7G7</accession>
<dbReference type="Gene3D" id="3.60.21.10">
    <property type="match status" value="1"/>
</dbReference>
<evidence type="ECO:0000256" key="4">
    <source>
        <dbReference type="RuleBase" id="RU004273"/>
    </source>
</evidence>
<protein>
    <recommendedName>
        <fullName evidence="4">Serine/threonine-protein phosphatase</fullName>
        <ecNumber evidence="4">3.1.3.16</ecNumber>
    </recommendedName>
</protein>
<dbReference type="EC" id="3.1.3.16" evidence="4"/>
<dbReference type="PANTHER" id="PTHR45668:SF5">
    <property type="entry name" value="SERINE_THREONINE-PROTEIN PHOSPHATASE 5"/>
    <property type="match status" value="1"/>
</dbReference>
<evidence type="ECO:0000256" key="1">
    <source>
        <dbReference type="ARBA" id="ARBA00001936"/>
    </source>
</evidence>